<keyword evidence="4" id="KW-0862">Zinc</keyword>
<dbReference type="Gene3D" id="3.40.140.10">
    <property type="entry name" value="Cytidine Deaminase, domain 2"/>
    <property type="match status" value="1"/>
</dbReference>
<dbReference type="InterPro" id="IPR015517">
    <property type="entry name" value="dCMP_deaminase-rel"/>
</dbReference>
<dbReference type="SUPFAM" id="SSF53927">
    <property type="entry name" value="Cytidine deaminase-like"/>
    <property type="match status" value="1"/>
</dbReference>
<dbReference type="PROSITE" id="PS00903">
    <property type="entry name" value="CYT_DCMP_DEAMINASES_1"/>
    <property type="match status" value="1"/>
</dbReference>
<dbReference type="OrthoDB" id="9788517at2"/>
<dbReference type="InterPro" id="IPR016193">
    <property type="entry name" value="Cytidine_deaminase-like"/>
</dbReference>
<dbReference type="RefSeq" id="WP_151114543.1">
    <property type="nucleotide sequence ID" value="NZ_CP042582.1"/>
</dbReference>
<dbReference type="PROSITE" id="PS51747">
    <property type="entry name" value="CYT_DCMP_DEAMINASES_2"/>
    <property type="match status" value="1"/>
</dbReference>
<dbReference type="Gene3D" id="3.40.50.300">
    <property type="entry name" value="P-loop containing nucleotide triphosphate hydrolases"/>
    <property type="match status" value="1"/>
</dbReference>
<evidence type="ECO:0000256" key="4">
    <source>
        <dbReference type="ARBA" id="ARBA00022833"/>
    </source>
</evidence>
<protein>
    <submittedName>
        <fullName evidence="6">Cytidine deaminase</fullName>
    </submittedName>
</protein>
<dbReference type="SUPFAM" id="SSF52540">
    <property type="entry name" value="P-loop containing nucleoside triphosphate hydrolases"/>
    <property type="match status" value="1"/>
</dbReference>
<sequence length="519" mass="57471">MAMSSAAPLLREVGAASDALSLENRRTPELIIGVVGPIGSGVTYTARALSTILENDFGYTPFMCKASALIAEACPLIGQTYNSELKGRERIERLQTLGNELRTKFGPKYLAEKAVEKIATIRLDRGYKNKEDPTVPLPQRFVHIIDSLKNPAEVRLLRDVYGDMFWLVGVFAPKEIREDRLVGSGIPRAELPGLMERDEDEGFDAGQKVRDTIYEADFFVRNDAPNDERLKRALRRFFDILFNLGVDTPTLDEAAMYTAVSSAASSACLSRQVGAAIYSSSGELIGVGANDVPKFDGGLYRAEDGELDNRCFKWGGKICHNDQRKENLYQHIVRELIDTKLLDKKVSYEKAREALARTDIRNLIEYSRAVHAEMEAIISVARGNKAGIKGSTLYCTTFPCHSCARHIVAAGIRRVIYIEPYPKSLATELHKDAISVRETDEGRCVVFLQYEGVAPKNIVRFFKHGRSRKSQGKLLIRSPKTADPICQPMLDGSATLEKIVVNNLEAMEAAASTKGGDKS</sequence>
<evidence type="ECO:0000256" key="3">
    <source>
        <dbReference type="ARBA" id="ARBA00022801"/>
    </source>
</evidence>
<evidence type="ECO:0000313" key="6">
    <source>
        <dbReference type="EMBL" id="QEX20294.1"/>
    </source>
</evidence>
<dbReference type="PANTHER" id="PTHR11086">
    <property type="entry name" value="DEOXYCYTIDYLATE DEAMINASE-RELATED"/>
    <property type="match status" value="1"/>
</dbReference>
<proteinExistence type="inferred from homology"/>
<accession>A0A5J6MSE8</accession>
<gene>
    <name evidence="6" type="ORF">FRZ61_02110</name>
</gene>
<dbReference type="AlphaFoldDB" id="A0A5J6MSE8"/>
<keyword evidence="3" id="KW-0378">Hydrolase</keyword>
<dbReference type="GO" id="GO:0005737">
    <property type="term" value="C:cytoplasm"/>
    <property type="evidence" value="ECO:0007669"/>
    <property type="project" value="TreeGrafter"/>
</dbReference>
<dbReference type="EMBL" id="CP042582">
    <property type="protein sequence ID" value="QEX20294.1"/>
    <property type="molecule type" value="Genomic_DNA"/>
</dbReference>
<dbReference type="PANTHER" id="PTHR11086:SF18">
    <property type="entry name" value="DEOXYCYTIDYLATE DEAMINASE"/>
    <property type="match status" value="1"/>
</dbReference>
<organism evidence="6 7">
    <name type="scientific">Hypericibacter adhaerens</name>
    <dbReference type="NCBI Taxonomy" id="2602016"/>
    <lineage>
        <taxon>Bacteria</taxon>
        <taxon>Pseudomonadati</taxon>
        <taxon>Pseudomonadota</taxon>
        <taxon>Alphaproteobacteria</taxon>
        <taxon>Rhodospirillales</taxon>
        <taxon>Dongiaceae</taxon>
        <taxon>Hypericibacter</taxon>
    </lineage>
</organism>
<dbReference type="NCBIfam" id="NF041025">
    <property type="entry name" value="antiphage_deaminase"/>
    <property type="match status" value="1"/>
</dbReference>
<evidence type="ECO:0000313" key="7">
    <source>
        <dbReference type="Proteomes" id="UP000325797"/>
    </source>
</evidence>
<dbReference type="InterPro" id="IPR002125">
    <property type="entry name" value="CMP_dCMP_dom"/>
</dbReference>
<dbReference type="GO" id="GO:0008270">
    <property type="term" value="F:zinc ion binding"/>
    <property type="evidence" value="ECO:0007669"/>
    <property type="project" value="InterPro"/>
</dbReference>
<name>A0A5J6MSE8_9PROT</name>
<keyword evidence="7" id="KW-1185">Reference proteome</keyword>
<dbReference type="Proteomes" id="UP000325797">
    <property type="component" value="Chromosome"/>
</dbReference>
<reference evidence="6 7" key="1">
    <citation type="submission" date="2019-08" db="EMBL/GenBank/DDBJ databases">
        <title>Hyperibacter terrae gen. nov., sp. nov. and Hyperibacter viscosus sp. nov., two new members in the family Rhodospirillaceae isolated from the rhizosphere of Hypericum perforatum.</title>
        <authorList>
            <person name="Noviana Z."/>
        </authorList>
    </citation>
    <scope>NUCLEOTIDE SEQUENCE [LARGE SCALE GENOMIC DNA]</scope>
    <source>
        <strain evidence="6 7">R5959</strain>
    </source>
</reference>
<feature type="domain" description="CMP/dCMP-type deaminase" evidence="5">
    <location>
        <begin position="250"/>
        <end position="428"/>
    </location>
</feature>
<dbReference type="Pfam" id="PF00383">
    <property type="entry name" value="dCMP_cyt_deam_1"/>
    <property type="match status" value="1"/>
</dbReference>
<dbReference type="GO" id="GO:0004132">
    <property type="term" value="F:dCMP deaminase activity"/>
    <property type="evidence" value="ECO:0007669"/>
    <property type="project" value="TreeGrafter"/>
</dbReference>
<dbReference type="InterPro" id="IPR016192">
    <property type="entry name" value="APOBEC/CMP_deaminase_Zn-bd"/>
</dbReference>
<dbReference type="KEGG" id="hadh:FRZ61_02110"/>
<comment type="similarity">
    <text evidence="1">Belongs to the cytidine and deoxycytidylate deaminase family.</text>
</comment>
<dbReference type="InterPro" id="IPR027417">
    <property type="entry name" value="P-loop_NTPase"/>
</dbReference>
<keyword evidence="2" id="KW-0479">Metal-binding</keyword>
<evidence type="ECO:0000259" key="5">
    <source>
        <dbReference type="PROSITE" id="PS51747"/>
    </source>
</evidence>
<evidence type="ECO:0000256" key="1">
    <source>
        <dbReference type="ARBA" id="ARBA00006576"/>
    </source>
</evidence>
<evidence type="ECO:0000256" key="2">
    <source>
        <dbReference type="ARBA" id="ARBA00022723"/>
    </source>
</evidence>